<feature type="domain" description="Ion transport" evidence="6">
    <location>
        <begin position="93"/>
        <end position="347"/>
    </location>
</feature>
<dbReference type="EMBL" id="CT868663">
    <property type="protein sequence ID" value="CAK91599.1"/>
    <property type="molecule type" value="Genomic_DNA"/>
</dbReference>
<dbReference type="eggNOG" id="KOG0500">
    <property type="taxonomic scope" value="Eukaryota"/>
</dbReference>
<dbReference type="AlphaFoldDB" id="A0E8I2"/>
<evidence type="ECO:0000256" key="3">
    <source>
        <dbReference type="ARBA" id="ARBA00022989"/>
    </source>
</evidence>
<name>A0E8I2_PARTE</name>
<dbReference type="STRING" id="5888.A0E8I2"/>
<accession>A0E8I2</accession>
<keyword evidence="3 5" id="KW-1133">Transmembrane helix</keyword>
<keyword evidence="2 5" id="KW-0812">Transmembrane</keyword>
<comment type="subcellular location">
    <subcellularLocation>
        <location evidence="1">Membrane</location>
        <topology evidence="1">Multi-pass membrane protein</topology>
    </subcellularLocation>
</comment>
<dbReference type="GO" id="GO:0005249">
    <property type="term" value="F:voltage-gated potassium channel activity"/>
    <property type="evidence" value="ECO:0000318"/>
    <property type="project" value="GO_Central"/>
</dbReference>
<dbReference type="GO" id="GO:0071805">
    <property type="term" value="P:potassium ion transmembrane transport"/>
    <property type="evidence" value="ECO:0000318"/>
    <property type="project" value="GO_Central"/>
</dbReference>
<dbReference type="Pfam" id="PF00520">
    <property type="entry name" value="Ion_trans"/>
    <property type="match status" value="1"/>
</dbReference>
<dbReference type="GO" id="GO:0098855">
    <property type="term" value="C:HCN channel complex"/>
    <property type="evidence" value="ECO:0000318"/>
    <property type="project" value="GO_Central"/>
</dbReference>
<feature type="transmembrane region" description="Helical" evidence="5">
    <location>
        <begin position="226"/>
        <end position="251"/>
    </location>
</feature>
<dbReference type="InParanoid" id="A0E8I2"/>
<evidence type="ECO:0000313" key="7">
    <source>
        <dbReference type="EMBL" id="CAK91599.1"/>
    </source>
</evidence>
<evidence type="ECO:0000313" key="8">
    <source>
        <dbReference type="Proteomes" id="UP000000600"/>
    </source>
</evidence>
<dbReference type="Gene3D" id="1.10.287.630">
    <property type="entry name" value="Helix hairpin bin"/>
    <property type="match status" value="1"/>
</dbReference>
<dbReference type="KEGG" id="ptm:GSPATT00024328001"/>
<evidence type="ECO:0000256" key="5">
    <source>
        <dbReference type="SAM" id="Phobius"/>
    </source>
</evidence>
<evidence type="ECO:0000259" key="6">
    <source>
        <dbReference type="Pfam" id="PF00520"/>
    </source>
</evidence>
<protein>
    <recommendedName>
        <fullName evidence="6">Ion transport domain-containing protein</fullName>
    </recommendedName>
</protein>
<feature type="transmembrane region" description="Helical" evidence="5">
    <location>
        <begin position="131"/>
        <end position="149"/>
    </location>
</feature>
<keyword evidence="4 5" id="KW-0472">Membrane</keyword>
<gene>
    <name evidence="7" type="ORF">GSPATT00024328001</name>
</gene>
<sequence length="723" mass="85360">MNKPLLDDKSSMEFSIRESARNKSQILYDIPPIAQIQLFDVSQDFDPLFENYIPQQMLSKEIQMFKAEPRMSYCSRILNAIPVFQPESSGLLLWQLVVVIIIFTYLFYIPFKIAFTDEADGLNPNDTTGVKSYLIFSIIMLGADLLVSFNSGIKKQGEVILDRRVIAEKYVIWEFELDLIGVISLMLSLLLKNDYIRILFYLRSYYVIRFSEKIDHSLQLRSNWKAAYTVLKLIIVVLFVNHLMACFFFGVSYKEFQRDEAGTSNLPTWIEYNGYVENDQTIQQLSYWSRYVVSFYWATTTVSTVGYGDITPKNDYEIGITLITMIIAGMVFAFNVASIRDVIVEMNSQEIRYNSYEAVINRYMKIKNISMSTQARIIDYYQYIWQDEKNRNRPIEQLLISKLAPELRQQLQYETYINFVKCKIFWNLNFSEMFIRSLVQYMQEESYGPGENIHFDTLNPQLLFLQNGEILIYVDTAHNSINIKTRIDLVNSYSLLSKDLDTRLKLNNVVICTNWLKVISQLKLSTSPKILKFIIFSFPNNTLNSLNFLINQNQNVSHVNLQNHLADECDVTHYYPKHILTRIKVKDDRQKREEFERKIKAQFNSVFISKKVQLSIFDYNIRERKLKRISMKQQIQFEIIEEIEEEENQEQYQDDIGEIKNMLNLIMNKMGIKQQQAFKAQNVFIPQKPKFDPYETSFEIDQVKNYEHFYPKYNLDNIINRIF</sequence>
<dbReference type="RefSeq" id="XP_001458996.1">
    <property type="nucleotide sequence ID" value="XM_001458959.1"/>
</dbReference>
<dbReference type="SUPFAM" id="SSF81324">
    <property type="entry name" value="Voltage-gated potassium channels"/>
    <property type="match status" value="1"/>
</dbReference>
<dbReference type="InterPro" id="IPR018490">
    <property type="entry name" value="cNMP-bd_dom_sf"/>
</dbReference>
<dbReference type="OrthoDB" id="421226at2759"/>
<feature type="transmembrane region" description="Helical" evidence="5">
    <location>
        <begin position="91"/>
        <end position="111"/>
    </location>
</feature>
<dbReference type="PANTHER" id="PTHR45689:SF5">
    <property type="entry name" value="I[[H]] CHANNEL, ISOFORM E"/>
    <property type="match status" value="1"/>
</dbReference>
<evidence type="ECO:0000256" key="1">
    <source>
        <dbReference type="ARBA" id="ARBA00004141"/>
    </source>
</evidence>
<evidence type="ECO:0000256" key="4">
    <source>
        <dbReference type="ARBA" id="ARBA00023136"/>
    </source>
</evidence>
<keyword evidence="8" id="KW-1185">Reference proteome</keyword>
<feature type="transmembrane region" description="Helical" evidence="5">
    <location>
        <begin position="318"/>
        <end position="337"/>
    </location>
</feature>
<dbReference type="OMA" id="FENYIPQ"/>
<feature type="transmembrane region" description="Helical" evidence="5">
    <location>
        <begin position="170"/>
        <end position="191"/>
    </location>
</feature>
<dbReference type="InterPro" id="IPR005821">
    <property type="entry name" value="Ion_trans_dom"/>
</dbReference>
<dbReference type="SUPFAM" id="SSF51206">
    <property type="entry name" value="cAMP-binding domain-like"/>
    <property type="match status" value="1"/>
</dbReference>
<dbReference type="GO" id="GO:0035725">
    <property type="term" value="P:sodium ion transmembrane transport"/>
    <property type="evidence" value="ECO:0000318"/>
    <property type="project" value="GO_Central"/>
</dbReference>
<dbReference type="InterPro" id="IPR051413">
    <property type="entry name" value="K/Na_HCN_channel"/>
</dbReference>
<dbReference type="Proteomes" id="UP000000600">
    <property type="component" value="Unassembled WGS sequence"/>
</dbReference>
<reference evidence="7 8" key="1">
    <citation type="journal article" date="2006" name="Nature">
        <title>Global trends of whole-genome duplications revealed by the ciliate Paramecium tetraurelia.</title>
        <authorList>
            <consortium name="Genoscope"/>
            <person name="Aury J.-M."/>
            <person name="Jaillon O."/>
            <person name="Duret L."/>
            <person name="Noel B."/>
            <person name="Jubin C."/>
            <person name="Porcel B.M."/>
            <person name="Segurens B."/>
            <person name="Daubin V."/>
            <person name="Anthouard V."/>
            <person name="Aiach N."/>
            <person name="Arnaiz O."/>
            <person name="Billaut A."/>
            <person name="Beisson J."/>
            <person name="Blanc I."/>
            <person name="Bouhouche K."/>
            <person name="Camara F."/>
            <person name="Duharcourt S."/>
            <person name="Guigo R."/>
            <person name="Gogendeau D."/>
            <person name="Katinka M."/>
            <person name="Keller A.-M."/>
            <person name="Kissmehl R."/>
            <person name="Klotz C."/>
            <person name="Koll F."/>
            <person name="Le Moue A."/>
            <person name="Lepere C."/>
            <person name="Malinsky S."/>
            <person name="Nowacki M."/>
            <person name="Nowak J.K."/>
            <person name="Plattner H."/>
            <person name="Poulain J."/>
            <person name="Ruiz F."/>
            <person name="Serrano V."/>
            <person name="Zagulski M."/>
            <person name="Dessen P."/>
            <person name="Betermier M."/>
            <person name="Weissenbach J."/>
            <person name="Scarpelli C."/>
            <person name="Schachter V."/>
            <person name="Sperling L."/>
            <person name="Meyer E."/>
            <person name="Cohen J."/>
            <person name="Wincker P."/>
        </authorList>
    </citation>
    <scope>NUCLEOTIDE SEQUENCE [LARGE SCALE GENOMIC DNA]</scope>
    <source>
        <strain evidence="7 8">Stock d4-2</strain>
    </source>
</reference>
<dbReference type="HOGENOM" id="CLU_013308_0_0_1"/>
<dbReference type="GO" id="GO:0003254">
    <property type="term" value="P:regulation of membrane depolarization"/>
    <property type="evidence" value="ECO:0000318"/>
    <property type="project" value="GO_Central"/>
</dbReference>
<evidence type="ECO:0000256" key="2">
    <source>
        <dbReference type="ARBA" id="ARBA00022692"/>
    </source>
</evidence>
<organism evidence="7 8">
    <name type="scientific">Paramecium tetraurelia</name>
    <dbReference type="NCBI Taxonomy" id="5888"/>
    <lineage>
        <taxon>Eukaryota</taxon>
        <taxon>Sar</taxon>
        <taxon>Alveolata</taxon>
        <taxon>Ciliophora</taxon>
        <taxon>Intramacronucleata</taxon>
        <taxon>Oligohymenophorea</taxon>
        <taxon>Peniculida</taxon>
        <taxon>Parameciidae</taxon>
        <taxon>Paramecium</taxon>
    </lineage>
</organism>
<dbReference type="GeneID" id="5044781"/>
<proteinExistence type="predicted"/>
<dbReference type="Gene3D" id="1.10.287.70">
    <property type="match status" value="1"/>
</dbReference>
<dbReference type="PANTHER" id="PTHR45689">
    <property type="entry name" value="I[[H]] CHANNEL, ISOFORM E"/>
    <property type="match status" value="1"/>
</dbReference>